<evidence type="ECO:0000313" key="2">
    <source>
        <dbReference type="Proteomes" id="UP000824241"/>
    </source>
</evidence>
<dbReference type="GO" id="GO:0008817">
    <property type="term" value="F:corrinoid adenosyltransferase activity"/>
    <property type="evidence" value="ECO:0007669"/>
    <property type="project" value="InterPro"/>
</dbReference>
<sequence>MEIKGYLHLYWGDGKGKTTAAAGLALRALGQRLPTVFLQFLKDGQSGELEPLRRLGAAVLSGEPGMKFVFQMTEAEKAKLKARQDRMLREAVSCLPAEGRALLVLDEACAALQTGTLSEPLLRETVLRRPPGWEVVLTGRDPAGWMREAANYATEMRCTAHPFDRGIPARRGIEY</sequence>
<dbReference type="GO" id="GO:0009236">
    <property type="term" value="P:cobalamin biosynthetic process"/>
    <property type="evidence" value="ECO:0007669"/>
    <property type="project" value="InterPro"/>
</dbReference>
<proteinExistence type="predicted"/>
<dbReference type="Gene3D" id="3.40.50.300">
    <property type="entry name" value="P-loop containing nucleotide triphosphate hydrolases"/>
    <property type="match status" value="1"/>
</dbReference>
<dbReference type="PANTHER" id="PTHR46638">
    <property type="entry name" value="CORRINOID ADENOSYLTRANSFERASE"/>
    <property type="match status" value="1"/>
</dbReference>
<name>A0A9D1DWS7_9FIRM</name>
<protein>
    <submittedName>
        <fullName evidence="1">Cob(I)yrinic acid a,c-diamide adenosyltransferase</fullName>
    </submittedName>
</protein>
<reference evidence="1" key="1">
    <citation type="submission" date="2020-10" db="EMBL/GenBank/DDBJ databases">
        <authorList>
            <person name="Gilroy R."/>
        </authorList>
    </citation>
    <scope>NUCLEOTIDE SEQUENCE</scope>
    <source>
        <strain evidence="1">CHK189-12415</strain>
    </source>
</reference>
<dbReference type="EMBL" id="DVHA01000103">
    <property type="protein sequence ID" value="HIR60554.1"/>
    <property type="molecule type" value="Genomic_DNA"/>
</dbReference>
<dbReference type="GO" id="GO:0005524">
    <property type="term" value="F:ATP binding"/>
    <property type="evidence" value="ECO:0007669"/>
    <property type="project" value="InterPro"/>
</dbReference>
<evidence type="ECO:0000313" key="1">
    <source>
        <dbReference type="EMBL" id="HIR60554.1"/>
    </source>
</evidence>
<dbReference type="PANTHER" id="PTHR46638:SF1">
    <property type="entry name" value="CORRINOID ADENOSYLTRANSFERASE"/>
    <property type="match status" value="1"/>
</dbReference>
<organism evidence="1 2">
    <name type="scientific">Candidatus Faecivivens stercoravium</name>
    <dbReference type="NCBI Taxonomy" id="2840803"/>
    <lineage>
        <taxon>Bacteria</taxon>
        <taxon>Bacillati</taxon>
        <taxon>Bacillota</taxon>
        <taxon>Clostridia</taxon>
        <taxon>Eubacteriales</taxon>
        <taxon>Oscillospiraceae</taxon>
        <taxon>Oscillospiraceae incertae sedis</taxon>
        <taxon>Candidatus Faecivivens</taxon>
    </lineage>
</organism>
<dbReference type="Pfam" id="PF02572">
    <property type="entry name" value="CobA_CobO_BtuR"/>
    <property type="match status" value="1"/>
</dbReference>
<reference evidence="1" key="2">
    <citation type="journal article" date="2021" name="PeerJ">
        <title>Extensive microbial diversity within the chicken gut microbiome revealed by metagenomics and culture.</title>
        <authorList>
            <person name="Gilroy R."/>
            <person name="Ravi A."/>
            <person name="Getino M."/>
            <person name="Pursley I."/>
            <person name="Horton D.L."/>
            <person name="Alikhan N.F."/>
            <person name="Baker D."/>
            <person name="Gharbi K."/>
            <person name="Hall N."/>
            <person name="Watson M."/>
            <person name="Adriaenssens E.M."/>
            <person name="Foster-Nyarko E."/>
            <person name="Jarju S."/>
            <person name="Secka A."/>
            <person name="Antonio M."/>
            <person name="Oren A."/>
            <person name="Chaudhuri R.R."/>
            <person name="La Ragione R."/>
            <person name="Hildebrand F."/>
            <person name="Pallen M.J."/>
        </authorList>
    </citation>
    <scope>NUCLEOTIDE SEQUENCE</scope>
    <source>
        <strain evidence="1">CHK189-12415</strain>
    </source>
</reference>
<gene>
    <name evidence="1" type="ORF">IAB37_03155</name>
</gene>
<dbReference type="InterPro" id="IPR027417">
    <property type="entry name" value="P-loop_NTPase"/>
</dbReference>
<accession>A0A9D1DWS7</accession>
<comment type="caution">
    <text evidence="1">The sequence shown here is derived from an EMBL/GenBank/DDBJ whole genome shotgun (WGS) entry which is preliminary data.</text>
</comment>
<dbReference type="InterPro" id="IPR003724">
    <property type="entry name" value="CblAdoTrfase_CobA"/>
</dbReference>
<dbReference type="PIRSF" id="PIRSF015617">
    <property type="entry name" value="Adensltrnsf_CobA"/>
    <property type="match status" value="1"/>
</dbReference>
<dbReference type="Proteomes" id="UP000824241">
    <property type="component" value="Unassembled WGS sequence"/>
</dbReference>
<dbReference type="AlphaFoldDB" id="A0A9D1DWS7"/>
<dbReference type="SUPFAM" id="SSF52540">
    <property type="entry name" value="P-loop containing nucleoside triphosphate hydrolases"/>
    <property type="match status" value="1"/>
</dbReference>